<dbReference type="AlphaFoldDB" id="A0A545UFB5"/>
<dbReference type="Pfam" id="PF12697">
    <property type="entry name" value="Abhydrolase_6"/>
    <property type="match status" value="1"/>
</dbReference>
<protein>
    <submittedName>
        <fullName evidence="3">Alpha/beta hydrolase</fullName>
    </submittedName>
</protein>
<keyword evidence="1 3" id="KW-0378">Hydrolase</keyword>
<dbReference type="InterPro" id="IPR029058">
    <property type="entry name" value="AB_hydrolase_fold"/>
</dbReference>
<dbReference type="InterPro" id="IPR050266">
    <property type="entry name" value="AB_hydrolase_sf"/>
</dbReference>
<gene>
    <name evidence="3" type="ORF">FLL46_06415</name>
</gene>
<evidence type="ECO:0000313" key="4">
    <source>
        <dbReference type="Proteomes" id="UP000315439"/>
    </source>
</evidence>
<evidence type="ECO:0000259" key="2">
    <source>
        <dbReference type="Pfam" id="PF12697"/>
    </source>
</evidence>
<comment type="caution">
    <text evidence="3">The sequence shown here is derived from an EMBL/GenBank/DDBJ whole genome shotgun (WGS) entry which is preliminary data.</text>
</comment>
<dbReference type="Proteomes" id="UP000315439">
    <property type="component" value="Unassembled WGS sequence"/>
</dbReference>
<feature type="domain" description="AB hydrolase-1" evidence="2">
    <location>
        <begin position="40"/>
        <end position="274"/>
    </location>
</feature>
<evidence type="ECO:0000256" key="1">
    <source>
        <dbReference type="ARBA" id="ARBA00022801"/>
    </source>
</evidence>
<keyword evidence="4" id="KW-1185">Reference proteome</keyword>
<dbReference type="PRINTS" id="PR00111">
    <property type="entry name" value="ABHYDROLASE"/>
</dbReference>
<name>A0A545UFB5_9GAMM</name>
<dbReference type="EMBL" id="VIKS01000004">
    <property type="protein sequence ID" value="TQV88158.1"/>
    <property type="molecule type" value="Genomic_DNA"/>
</dbReference>
<sequence length="289" mass="32573">MLYRCFCAGDSKMSQLMSSCLNLNSLSINFQPGESNKRPFVFVHGNTQNDTCGKAIIEFFRLRGHTTLSYDLPGHGDSKLDKVDYRFADLIDLNYRVLTLYQLHNPILCGHSLGGMIQAGTIAQFKLSAASLILCGSFDGNPILEEKRLQGDQGSTIEQSLNDYVAESKQLFEAQFKYDYFANRQLSDDLVEVINRRYTQPDANAANLKTLGSFSARAELVDMAIPILILHGVEETVIPKSLIDTMAAHYKKIRLAWYEGYGHNAFYQAPELTNDYLAQYYDFINLLNS</sequence>
<dbReference type="GO" id="GO:0016020">
    <property type="term" value="C:membrane"/>
    <property type="evidence" value="ECO:0007669"/>
    <property type="project" value="TreeGrafter"/>
</dbReference>
<organism evidence="3 4">
    <name type="scientific">Aliikangiella coralliicola</name>
    <dbReference type="NCBI Taxonomy" id="2592383"/>
    <lineage>
        <taxon>Bacteria</taxon>
        <taxon>Pseudomonadati</taxon>
        <taxon>Pseudomonadota</taxon>
        <taxon>Gammaproteobacteria</taxon>
        <taxon>Oceanospirillales</taxon>
        <taxon>Pleioneaceae</taxon>
        <taxon>Aliikangiella</taxon>
    </lineage>
</organism>
<dbReference type="SUPFAM" id="SSF53474">
    <property type="entry name" value="alpha/beta-Hydrolases"/>
    <property type="match status" value="1"/>
</dbReference>
<dbReference type="PANTHER" id="PTHR43798:SF31">
    <property type="entry name" value="AB HYDROLASE SUPERFAMILY PROTEIN YCLE"/>
    <property type="match status" value="1"/>
</dbReference>
<dbReference type="PANTHER" id="PTHR43798">
    <property type="entry name" value="MONOACYLGLYCEROL LIPASE"/>
    <property type="match status" value="1"/>
</dbReference>
<dbReference type="GO" id="GO:0016787">
    <property type="term" value="F:hydrolase activity"/>
    <property type="evidence" value="ECO:0007669"/>
    <property type="project" value="UniProtKB-KW"/>
</dbReference>
<dbReference type="OrthoDB" id="9806902at2"/>
<evidence type="ECO:0000313" key="3">
    <source>
        <dbReference type="EMBL" id="TQV88158.1"/>
    </source>
</evidence>
<dbReference type="Gene3D" id="3.40.50.1820">
    <property type="entry name" value="alpha/beta hydrolase"/>
    <property type="match status" value="1"/>
</dbReference>
<accession>A0A545UFB5</accession>
<proteinExistence type="predicted"/>
<dbReference type="InterPro" id="IPR000073">
    <property type="entry name" value="AB_hydrolase_1"/>
</dbReference>
<reference evidence="3 4" key="1">
    <citation type="submission" date="2019-07" db="EMBL/GenBank/DDBJ databases">
        <title>Draft genome for Aliikangiella sp. M105.</title>
        <authorList>
            <person name="Wang G."/>
        </authorList>
    </citation>
    <scope>NUCLEOTIDE SEQUENCE [LARGE SCALE GENOMIC DNA]</scope>
    <source>
        <strain evidence="3 4">M105</strain>
    </source>
</reference>